<evidence type="ECO:0000259" key="2">
    <source>
        <dbReference type="PROSITE" id="PS50943"/>
    </source>
</evidence>
<evidence type="ECO:0000313" key="3">
    <source>
        <dbReference type="EMBL" id="ADP81468.1"/>
    </source>
</evidence>
<dbReference type="RefSeq" id="WP_013424586.1">
    <property type="nucleotide sequence ID" value="NC_014666.1"/>
</dbReference>
<dbReference type="CDD" id="cd00093">
    <property type="entry name" value="HTH_XRE"/>
    <property type="match status" value="1"/>
</dbReference>
<dbReference type="SMART" id="SM00530">
    <property type="entry name" value="HTH_XRE"/>
    <property type="match status" value="1"/>
</dbReference>
<keyword evidence="4" id="KW-1185">Reference proteome</keyword>
<dbReference type="GO" id="GO:0003677">
    <property type="term" value="F:DNA binding"/>
    <property type="evidence" value="ECO:0007669"/>
    <property type="project" value="InterPro"/>
</dbReference>
<dbReference type="PANTHER" id="PTHR35010">
    <property type="entry name" value="BLL4672 PROTEIN-RELATED"/>
    <property type="match status" value="1"/>
</dbReference>
<dbReference type="InterPro" id="IPR010982">
    <property type="entry name" value="Lambda_DNA-bd_dom_sf"/>
</dbReference>
<reference evidence="3 4" key="1">
    <citation type="submission" date="2010-10" db="EMBL/GenBank/DDBJ databases">
        <title>Complete sequence of Frankia sp. EuI1c.</title>
        <authorList>
            <consortium name="US DOE Joint Genome Institute"/>
            <person name="Lucas S."/>
            <person name="Copeland A."/>
            <person name="Lapidus A."/>
            <person name="Cheng J.-F."/>
            <person name="Bruce D."/>
            <person name="Goodwin L."/>
            <person name="Pitluck S."/>
            <person name="Chertkov O."/>
            <person name="Detter J.C."/>
            <person name="Han C."/>
            <person name="Tapia R."/>
            <person name="Land M."/>
            <person name="Hauser L."/>
            <person name="Jeffries C."/>
            <person name="Kyrpides N."/>
            <person name="Ivanova N."/>
            <person name="Mikhailova N."/>
            <person name="Beauchemin N."/>
            <person name="Sen A."/>
            <person name="Sur S.A."/>
            <person name="Gtari M."/>
            <person name="Wall L."/>
            <person name="Tisa L."/>
            <person name="Woyke T."/>
        </authorList>
    </citation>
    <scope>NUCLEOTIDE SEQUENCE [LARGE SCALE GENOMIC DNA]</scope>
    <source>
        <strain evidence="4">DSM 45817 / CECT 9037 / EuI1c</strain>
    </source>
</reference>
<dbReference type="Gene3D" id="1.10.260.40">
    <property type="entry name" value="lambda repressor-like DNA-binding domains"/>
    <property type="match status" value="1"/>
</dbReference>
<dbReference type="AlphaFoldDB" id="E3IY13"/>
<protein>
    <submittedName>
        <fullName evidence="3">Helix-turn-helix domain protein</fullName>
    </submittedName>
</protein>
<dbReference type="InParanoid" id="E3IY13"/>
<dbReference type="SUPFAM" id="SSF47413">
    <property type="entry name" value="lambda repressor-like DNA-binding domains"/>
    <property type="match status" value="1"/>
</dbReference>
<organism evidence="3 4">
    <name type="scientific">Pseudofrankia inefficax (strain DSM 45817 / CECT 9037 / DDB 130130 / EuI1c)</name>
    <name type="common">Frankia inefficax</name>
    <dbReference type="NCBI Taxonomy" id="298654"/>
    <lineage>
        <taxon>Bacteria</taxon>
        <taxon>Bacillati</taxon>
        <taxon>Actinomycetota</taxon>
        <taxon>Actinomycetes</taxon>
        <taxon>Frankiales</taxon>
        <taxon>Frankiaceae</taxon>
        <taxon>Pseudofrankia</taxon>
    </lineage>
</organism>
<dbReference type="EMBL" id="CP002299">
    <property type="protein sequence ID" value="ADP81468.1"/>
    <property type="molecule type" value="Genomic_DNA"/>
</dbReference>
<dbReference type="PROSITE" id="PS50943">
    <property type="entry name" value="HTH_CROC1"/>
    <property type="match status" value="1"/>
</dbReference>
<dbReference type="KEGG" id="fri:FraEuI1c_3459"/>
<evidence type="ECO:0000256" key="1">
    <source>
        <dbReference type="SAM" id="MobiDB-lite"/>
    </source>
</evidence>
<dbReference type="eggNOG" id="COG1396">
    <property type="taxonomic scope" value="Bacteria"/>
</dbReference>
<dbReference type="InterPro" id="IPR041413">
    <property type="entry name" value="MLTR_LBD"/>
</dbReference>
<evidence type="ECO:0000313" key="4">
    <source>
        <dbReference type="Proteomes" id="UP000002484"/>
    </source>
</evidence>
<dbReference type="STRING" id="298654.FraEuI1c_3459"/>
<feature type="region of interest" description="Disordered" evidence="1">
    <location>
        <begin position="283"/>
        <end position="313"/>
    </location>
</feature>
<dbReference type="OrthoDB" id="3806821at2"/>
<dbReference type="Pfam" id="PF17765">
    <property type="entry name" value="MLTR_LBD"/>
    <property type="match status" value="1"/>
</dbReference>
<dbReference type="Proteomes" id="UP000002484">
    <property type="component" value="Chromosome"/>
</dbReference>
<sequence length="313" mass="33592">MTGNSSDHRGEVREFLTSRRARLSPRQAGLAAFGANRRVPGLRREEVAALAGVSVAYYTRLERGNLVGVSESVLNAVAGALRLDDAERDHLFDLARAANLSASARSGASATRARVPAGIQQVLDAITDAPADVRNGRRDILASNRLAYALYSEVHAEPVQPANLARFTFLNPKARDFFVDWPKAAHDIVAGLRIEAGRHPYDKPLSDLVGELSTRSEEFRVRWASHNVRHHTSGTKKLRHPVVGEIELAFQAFALPGDAGLNLFVYTAAPDSPAQEALRFLASWADGQPPAPAGGISSRDGDPAGAPSRAANA</sequence>
<gene>
    <name evidence="3" type="ordered locus">FraEuI1c_3459</name>
</gene>
<accession>E3IY13</accession>
<dbReference type="Gene3D" id="3.30.450.180">
    <property type="match status" value="1"/>
</dbReference>
<name>E3IY13_PSEI1</name>
<dbReference type="InterPro" id="IPR001387">
    <property type="entry name" value="Cro/C1-type_HTH"/>
</dbReference>
<dbReference type="HOGENOM" id="CLU_057862_1_0_11"/>
<proteinExistence type="predicted"/>
<dbReference type="PANTHER" id="PTHR35010:SF2">
    <property type="entry name" value="BLL4672 PROTEIN"/>
    <property type="match status" value="1"/>
</dbReference>
<feature type="domain" description="HTH cro/C1-type" evidence="2">
    <location>
        <begin position="41"/>
        <end position="88"/>
    </location>
</feature>
<dbReference type="Pfam" id="PF13560">
    <property type="entry name" value="HTH_31"/>
    <property type="match status" value="1"/>
</dbReference>